<dbReference type="InterPro" id="IPR035985">
    <property type="entry name" value="Ubiquitin-activating_enz"/>
</dbReference>
<dbReference type="RefSeq" id="WP_378258047.1">
    <property type="nucleotide sequence ID" value="NZ_JBHSJV010000001.1"/>
</dbReference>
<dbReference type="Proteomes" id="UP001597459">
    <property type="component" value="Unassembled WGS sequence"/>
</dbReference>
<dbReference type="Gene3D" id="3.40.250.10">
    <property type="entry name" value="Rhodanese-like domain"/>
    <property type="match status" value="1"/>
</dbReference>
<dbReference type="NCBIfam" id="NF004281">
    <property type="entry name" value="PRK05690.1"/>
    <property type="match status" value="1"/>
</dbReference>
<proteinExistence type="predicted"/>
<evidence type="ECO:0000259" key="1">
    <source>
        <dbReference type="PROSITE" id="PS50206"/>
    </source>
</evidence>
<dbReference type="CDD" id="cd00757">
    <property type="entry name" value="ThiF_MoeB_HesA_family"/>
    <property type="match status" value="1"/>
</dbReference>
<dbReference type="InterPro" id="IPR001763">
    <property type="entry name" value="Rhodanese-like_dom"/>
</dbReference>
<dbReference type="InterPro" id="IPR036873">
    <property type="entry name" value="Rhodanese-like_dom_sf"/>
</dbReference>
<dbReference type="EMBL" id="JBHULX010000001">
    <property type="protein sequence ID" value="MFD2589429.1"/>
    <property type="molecule type" value="Genomic_DNA"/>
</dbReference>
<gene>
    <name evidence="2" type="primary">moeB</name>
    <name evidence="2" type="ORF">ACFSTE_01210</name>
</gene>
<keyword evidence="3" id="KW-1185">Reference proteome</keyword>
<dbReference type="Gene3D" id="3.40.50.720">
    <property type="entry name" value="NAD(P)-binding Rossmann-like Domain"/>
    <property type="match status" value="1"/>
</dbReference>
<dbReference type="InterPro" id="IPR045886">
    <property type="entry name" value="ThiF/MoeB/HesA"/>
</dbReference>
<dbReference type="Pfam" id="PF00899">
    <property type="entry name" value="ThiF"/>
    <property type="match status" value="1"/>
</dbReference>
<evidence type="ECO:0000313" key="2">
    <source>
        <dbReference type="EMBL" id="MFD2589429.1"/>
    </source>
</evidence>
<sequence length="356" mass="39489">MRFSKEEKIQYSRHLILEEIGEEGQQKIGSSKVLVIGAGGLGCPVLQYLTAAGIGHIGIVDDDVVDQTNLQRQILYTIDDIGKPKAITASKRLEKLNPYIFFKVYNERLTKENVLDIFSEYDIIVDGSDNFPTRYLVNDACVLLDKPLVFGSIFKFQGQVSVFNYKGGATYRCLYPTPPEPDAVPNCSEIGVLGVLPGIIGSFQANEVIKMVLEIGDVLSGKLLCIDALSLQQYILSVTKNEASDIVTLADDYDFFCGILPAGRIVEITAQEVQNNLQEYQILDVRTQEEFEQFNLGGIHIPIEEMDDKIHQIQSDKPIVVCCQSGVRSKIAIRKILALRNDLNLLNLTNGLAVIS</sequence>
<feature type="domain" description="Rhodanese" evidence="1">
    <location>
        <begin position="276"/>
        <end position="339"/>
    </location>
</feature>
<reference evidence="3" key="1">
    <citation type="journal article" date="2019" name="Int. J. Syst. Evol. Microbiol.">
        <title>The Global Catalogue of Microorganisms (GCM) 10K type strain sequencing project: providing services to taxonomists for standard genome sequencing and annotation.</title>
        <authorList>
            <consortium name="The Broad Institute Genomics Platform"/>
            <consortium name="The Broad Institute Genome Sequencing Center for Infectious Disease"/>
            <person name="Wu L."/>
            <person name="Ma J."/>
        </authorList>
    </citation>
    <scope>NUCLEOTIDE SEQUENCE [LARGE SCALE GENOMIC DNA]</scope>
    <source>
        <strain evidence="3">KCTC 42423</strain>
    </source>
</reference>
<dbReference type="SUPFAM" id="SSF69572">
    <property type="entry name" value="Activating enzymes of the ubiquitin-like proteins"/>
    <property type="match status" value="1"/>
</dbReference>
<name>A0ABW5N3H8_9FLAO</name>
<dbReference type="InterPro" id="IPR000594">
    <property type="entry name" value="ThiF_NAD_FAD-bd"/>
</dbReference>
<keyword evidence="2" id="KW-0808">Transferase</keyword>
<dbReference type="PROSITE" id="PS50206">
    <property type="entry name" value="RHODANESE_3"/>
    <property type="match status" value="1"/>
</dbReference>
<organism evidence="2 3">
    <name type="scientific">Aquimarina hainanensis</name>
    <dbReference type="NCBI Taxonomy" id="1578017"/>
    <lineage>
        <taxon>Bacteria</taxon>
        <taxon>Pseudomonadati</taxon>
        <taxon>Bacteroidota</taxon>
        <taxon>Flavobacteriia</taxon>
        <taxon>Flavobacteriales</taxon>
        <taxon>Flavobacteriaceae</taxon>
        <taxon>Aquimarina</taxon>
    </lineage>
</organism>
<comment type="caution">
    <text evidence="2">The sequence shown here is derived from an EMBL/GenBank/DDBJ whole genome shotgun (WGS) entry which is preliminary data.</text>
</comment>
<protein>
    <submittedName>
        <fullName evidence="2">Molybdopterin-synthase adenylyltransferase MoeB</fullName>
    </submittedName>
</protein>
<dbReference type="PANTHER" id="PTHR10953:SF102">
    <property type="entry name" value="ADENYLYLTRANSFERASE AND SULFURTRANSFERASE MOCS3"/>
    <property type="match status" value="1"/>
</dbReference>
<keyword evidence="2" id="KW-0548">Nucleotidyltransferase</keyword>
<dbReference type="Pfam" id="PF00581">
    <property type="entry name" value="Rhodanese"/>
    <property type="match status" value="1"/>
</dbReference>
<accession>A0ABW5N3H8</accession>
<dbReference type="GO" id="GO:0016779">
    <property type="term" value="F:nucleotidyltransferase activity"/>
    <property type="evidence" value="ECO:0007669"/>
    <property type="project" value="UniProtKB-KW"/>
</dbReference>
<dbReference type="PANTHER" id="PTHR10953">
    <property type="entry name" value="UBIQUITIN-ACTIVATING ENZYME E1"/>
    <property type="match status" value="1"/>
</dbReference>
<evidence type="ECO:0000313" key="3">
    <source>
        <dbReference type="Proteomes" id="UP001597459"/>
    </source>
</evidence>